<gene>
    <name evidence="1" type="ORF">I5M32_11310</name>
</gene>
<organism evidence="1 2">
    <name type="scientific">Pedobacter segetis</name>
    <dbReference type="NCBI Taxonomy" id="2793069"/>
    <lineage>
        <taxon>Bacteria</taxon>
        <taxon>Pseudomonadati</taxon>
        <taxon>Bacteroidota</taxon>
        <taxon>Sphingobacteriia</taxon>
        <taxon>Sphingobacteriales</taxon>
        <taxon>Sphingobacteriaceae</taxon>
        <taxon>Pedobacter</taxon>
    </lineage>
</organism>
<evidence type="ECO:0000313" key="1">
    <source>
        <dbReference type="EMBL" id="MBK0383545.1"/>
    </source>
</evidence>
<comment type="caution">
    <text evidence="1">The sequence shown here is derived from an EMBL/GenBank/DDBJ whole genome shotgun (WGS) entry which is preliminary data.</text>
</comment>
<protein>
    <submittedName>
        <fullName evidence="1">Uncharacterized protein</fullName>
    </submittedName>
</protein>
<sequence>MGVIADQQSHLINKNNMKTIEIKVEENENATAFYYSFKSINLSKVELLGIMTIIIDNIKSQETGQQIHTGN</sequence>
<name>A0ABS1BKY0_9SPHI</name>
<accession>A0ABS1BKY0</accession>
<dbReference type="Proteomes" id="UP000660024">
    <property type="component" value="Unassembled WGS sequence"/>
</dbReference>
<dbReference type="EMBL" id="JAEHFY010000014">
    <property type="protein sequence ID" value="MBK0383545.1"/>
    <property type="molecule type" value="Genomic_DNA"/>
</dbReference>
<proteinExistence type="predicted"/>
<dbReference type="RefSeq" id="WP_200586348.1">
    <property type="nucleotide sequence ID" value="NZ_JAEHFY010000014.1"/>
</dbReference>
<reference evidence="1 2" key="1">
    <citation type="submission" date="2020-12" db="EMBL/GenBank/DDBJ databases">
        <title>Bacterial novel species Pedobacter sp. SD-b isolated from soil.</title>
        <authorList>
            <person name="Jung H.-Y."/>
        </authorList>
    </citation>
    <scope>NUCLEOTIDE SEQUENCE [LARGE SCALE GENOMIC DNA]</scope>
    <source>
        <strain evidence="1 2">SD-b</strain>
    </source>
</reference>
<evidence type="ECO:0000313" key="2">
    <source>
        <dbReference type="Proteomes" id="UP000660024"/>
    </source>
</evidence>
<keyword evidence="2" id="KW-1185">Reference proteome</keyword>